<keyword evidence="3" id="KW-1185">Reference proteome</keyword>
<proteinExistence type="predicted"/>
<dbReference type="AlphaFoldDB" id="A0AAW1WZM3"/>
<feature type="region of interest" description="Disordered" evidence="1">
    <location>
        <begin position="39"/>
        <end position="80"/>
    </location>
</feature>
<evidence type="ECO:0000313" key="3">
    <source>
        <dbReference type="Proteomes" id="UP001457282"/>
    </source>
</evidence>
<sequence>MPPSPLVVHPYTISSMLNRDVNQIEVTACSSVCESEQDQTTEATARCPEPNRLCHAPDHRTRRSAPPSLQLNHGHPKSHLPKLLCSAQRSRVPLPKLSNIVDSSIVSAAPPQSKLL</sequence>
<dbReference type="EMBL" id="JBEDUW010000005">
    <property type="protein sequence ID" value="KAK9930155.1"/>
    <property type="molecule type" value="Genomic_DNA"/>
</dbReference>
<dbReference type="Proteomes" id="UP001457282">
    <property type="component" value="Unassembled WGS sequence"/>
</dbReference>
<name>A0AAW1WZM3_RUBAR</name>
<organism evidence="2 3">
    <name type="scientific">Rubus argutus</name>
    <name type="common">Southern blackberry</name>
    <dbReference type="NCBI Taxonomy" id="59490"/>
    <lineage>
        <taxon>Eukaryota</taxon>
        <taxon>Viridiplantae</taxon>
        <taxon>Streptophyta</taxon>
        <taxon>Embryophyta</taxon>
        <taxon>Tracheophyta</taxon>
        <taxon>Spermatophyta</taxon>
        <taxon>Magnoliopsida</taxon>
        <taxon>eudicotyledons</taxon>
        <taxon>Gunneridae</taxon>
        <taxon>Pentapetalae</taxon>
        <taxon>rosids</taxon>
        <taxon>fabids</taxon>
        <taxon>Rosales</taxon>
        <taxon>Rosaceae</taxon>
        <taxon>Rosoideae</taxon>
        <taxon>Rosoideae incertae sedis</taxon>
        <taxon>Rubus</taxon>
    </lineage>
</organism>
<comment type="caution">
    <text evidence="2">The sequence shown here is derived from an EMBL/GenBank/DDBJ whole genome shotgun (WGS) entry which is preliminary data.</text>
</comment>
<protein>
    <submittedName>
        <fullName evidence="2">Uncharacterized protein</fullName>
    </submittedName>
</protein>
<evidence type="ECO:0000256" key="1">
    <source>
        <dbReference type="SAM" id="MobiDB-lite"/>
    </source>
</evidence>
<accession>A0AAW1WZM3</accession>
<gene>
    <name evidence="2" type="ORF">M0R45_027207</name>
</gene>
<reference evidence="2 3" key="1">
    <citation type="journal article" date="2023" name="G3 (Bethesda)">
        <title>A chromosome-length genome assembly and annotation of blackberry (Rubus argutus, cv. 'Hillquist').</title>
        <authorList>
            <person name="Bruna T."/>
            <person name="Aryal R."/>
            <person name="Dudchenko O."/>
            <person name="Sargent D.J."/>
            <person name="Mead D."/>
            <person name="Buti M."/>
            <person name="Cavallini A."/>
            <person name="Hytonen T."/>
            <person name="Andres J."/>
            <person name="Pham M."/>
            <person name="Weisz D."/>
            <person name="Mascagni F."/>
            <person name="Usai G."/>
            <person name="Natali L."/>
            <person name="Bassil N."/>
            <person name="Fernandez G.E."/>
            <person name="Lomsadze A."/>
            <person name="Armour M."/>
            <person name="Olukolu B."/>
            <person name="Poorten T."/>
            <person name="Britton C."/>
            <person name="Davik J."/>
            <person name="Ashrafi H."/>
            <person name="Aiden E.L."/>
            <person name="Borodovsky M."/>
            <person name="Worthington M."/>
        </authorList>
    </citation>
    <scope>NUCLEOTIDE SEQUENCE [LARGE SCALE GENOMIC DNA]</scope>
    <source>
        <strain evidence="2">PI 553951</strain>
    </source>
</reference>
<evidence type="ECO:0000313" key="2">
    <source>
        <dbReference type="EMBL" id="KAK9930155.1"/>
    </source>
</evidence>